<protein>
    <recommendedName>
        <fullName evidence="7">Thiol:disulfide interchange protein</fullName>
    </recommendedName>
</protein>
<dbReference type="PANTHER" id="PTHR35891">
    <property type="entry name" value="THIOL:DISULFIDE INTERCHANGE PROTEIN DSBA"/>
    <property type="match status" value="1"/>
</dbReference>
<dbReference type="PROSITE" id="PS00194">
    <property type="entry name" value="THIOREDOXIN_1"/>
    <property type="match status" value="1"/>
</dbReference>
<sequence length="215" mass="24429">MNSLRLLAAVLLLVGISASGISAARTEIAEGSDYTVLPHPQPTDSGKNIEVIEFFWYGCPHCYELHPRIKAWLKRMPKDVSFRYVPAIFRANWVPGAKTFYALEALGEKDKLHDKVYDAIHRDKTDLSKDEVLFDWVAKQGIDRQKFIDAYNSFSVQNQVSRSTRMSKDYGLTGVPAVVVDGRYMTSGRMGSTPEDTIRTLEELVEKVRKEQIRK</sequence>
<proteinExistence type="inferred from homology"/>
<dbReference type="GO" id="GO:0042597">
    <property type="term" value="C:periplasmic space"/>
    <property type="evidence" value="ECO:0007669"/>
    <property type="project" value="UniProtKB-SubCell"/>
</dbReference>
<dbReference type="InterPro" id="IPR023205">
    <property type="entry name" value="DsbA/DsbL"/>
</dbReference>
<evidence type="ECO:0000259" key="10">
    <source>
        <dbReference type="PROSITE" id="PS51352"/>
    </source>
</evidence>
<evidence type="ECO:0000256" key="5">
    <source>
        <dbReference type="ARBA" id="ARBA00023157"/>
    </source>
</evidence>
<evidence type="ECO:0000256" key="3">
    <source>
        <dbReference type="ARBA" id="ARBA00022729"/>
    </source>
</evidence>
<reference evidence="12" key="1">
    <citation type="submission" date="2016-10" db="EMBL/GenBank/DDBJ databases">
        <authorList>
            <person name="Varghese N."/>
        </authorList>
    </citation>
    <scope>NUCLEOTIDE SEQUENCE [LARGE SCALE GENOMIC DNA]</scope>
    <source>
        <strain evidence="12">Nsp8</strain>
    </source>
</reference>
<gene>
    <name evidence="11" type="ORF">SAMN05216386_1925</name>
</gene>
<organism evidence="11 12">
    <name type="scientific">Nitrosospira briensis</name>
    <dbReference type="NCBI Taxonomy" id="35799"/>
    <lineage>
        <taxon>Bacteria</taxon>
        <taxon>Pseudomonadati</taxon>
        <taxon>Pseudomonadota</taxon>
        <taxon>Betaproteobacteria</taxon>
        <taxon>Nitrosomonadales</taxon>
        <taxon>Nitrosomonadaceae</taxon>
        <taxon>Nitrosospira</taxon>
    </lineage>
</organism>
<evidence type="ECO:0000256" key="6">
    <source>
        <dbReference type="ARBA" id="ARBA00023284"/>
    </source>
</evidence>
<evidence type="ECO:0000256" key="2">
    <source>
        <dbReference type="ARBA" id="ARBA00005791"/>
    </source>
</evidence>
<dbReference type="CDD" id="cd03019">
    <property type="entry name" value="DsbA_DsbA"/>
    <property type="match status" value="1"/>
</dbReference>
<dbReference type="InterPro" id="IPR017937">
    <property type="entry name" value="Thioredoxin_CS"/>
</dbReference>
<dbReference type="PROSITE" id="PS51352">
    <property type="entry name" value="THIOREDOXIN_2"/>
    <property type="match status" value="1"/>
</dbReference>
<dbReference type="EMBL" id="FOVJ01000003">
    <property type="protein sequence ID" value="SFN80954.1"/>
    <property type="molecule type" value="Genomic_DNA"/>
</dbReference>
<dbReference type="STRING" id="1266925.GCA_000619905_02066"/>
<dbReference type="Pfam" id="PF01323">
    <property type="entry name" value="DSBA"/>
    <property type="match status" value="1"/>
</dbReference>
<feature type="disulfide bond" description="Redox-active" evidence="8">
    <location>
        <begin position="59"/>
        <end position="62"/>
    </location>
</feature>
<dbReference type="RefSeq" id="WP_074796969.1">
    <property type="nucleotide sequence ID" value="NZ_FOVJ01000003.1"/>
</dbReference>
<feature type="chain" id="PRO_5010267867" description="Thiol:disulfide interchange protein" evidence="9">
    <location>
        <begin position="24"/>
        <end position="215"/>
    </location>
</feature>
<evidence type="ECO:0000256" key="8">
    <source>
        <dbReference type="PIRSR" id="PIRSR001488-1"/>
    </source>
</evidence>
<feature type="signal peptide" evidence="9">
    <location>
        <begin position="1"/>
        <end position="23"/>
    </location>
</feature>
<name>A0A1I5C293_9PROT</name>
<dbReference type="InterPro" id="IPR036249">
    <property type="entry name" value="Thioredoxin-like_sf"/>
</dbReference>
<dbReference type="InterPro" id="IPR050824">
    <property type="entry name" value="Thiol_disulfide_DsbA"/>
</dbReference>
<dbReference type="InterPro" id="IPR013766">
    <property type="entry name" value="Thioredoxin_domain"/>
</dbReference>
<dbReference type="GO" id="GO:0015036">
    <property type="term" value="F:disulfide oxidoreductase activity"/>
    <property type="evidence" value="ECO:0007669"/>
    <property type="project" value="UniProtKB-ARBA"/>
</dbReference>
<dbReference type="Proteomes" id="UP000183107">
    <property type="component" value="Unassembled WGS sequence"/>
</dbReference>
<comment type="similarity">
    <text evidence="2">Belongs to the thioredoxin family. DsbA subfamily.</text>
</comment>
<keyword evidence="3 9" id="KW-0732">Signal</keyword>
<feature type="domain" description="Thioredoxin" evidence="10">
    <location>
        <begin position="12"/>
        <end position="206"/>
    </location>
</feature>
<keyword evidence="12" id="KW-1185">Reference proteome</keyword>
<evidence type="ECO:0000313" key="11">
    <source>
        <dbReference type="EMBL" id="SFN80954.1"/>
    </source>
</evidence>
<evidence type="ECO:0000256" key="4">
    <source>
        <dbReference type="ARBA" id="ARBA00022764"/>
    </source>
</evidence>
<accession>A0A1I5C293</accession>
<dbReference type="PANTHER" id="PTHR35891:SF3">
    <property type="entry name" value="THIOL:DISULFIDE INTERCHANGE PROTEIN DSBL"/>
    <property type="match status" value="1"/>
</dbReference>
<dbReference type="InterPro" id="IPR001853">
    <property type="entry name" value="DSBA-like_thioredoxin_dom"/>
</dbReference>
<dbReference type="PIRSF" id="PIRSF001488">
    <property type="entry name" value="Tdi_protein"/>
    <property type="match status" value="1"/>
</dbReference>
<keyword evidence="6" id="KW-0676">Redox-active center</keyword>
<dbReference type="AlphaFoldDB" id="A0A1I5C293"/>
<dbReference type="OrthoDB" id="9784896at2"/>
<dbReference type="Gene3D" id="3.40.30.10">
    <property type="entry name" value="Glutaredoxin"/>
    <property type="match status" value="1"/>
</dbReference>
<comment type="subcellular location">
    <subcellularLocation>
        <location evidence="1 7">Periplasm</location>
    </subcellularLocation>
</comment>
<keyword evidence="4 7" id="KW-0574">Periplasm</keyword>
<evidence type="ECO:0000256" key="1">
    <source>
        <dbReference type="ARBA" id="ARBA00004418"/>
    </source>
</evidence>
<evidence type="ECO:0000256" key="9">
    <source>
        <dbReference type="SAM" id="SignalP"/>
    </source>
</evidence>
<evidence type="ECO:0000313" key="12">
    <source>
        <dbReference type="Proteomes" id="UP000183107"/>
    </source>
</evidence>
<dbReference type="SUPFAM" id="SSF52833">
    <property type="entry name" value="Thioredoxin-like"/>
    <property type="match status" value="1"/>
</dbReference>
<keyword evidence="5 7" id="KW-1015">Disulfide bond</keyword>
<evidence type="ECO:0000256" key="7">
    <source>
        <dbReference type="PIRNR" id="PIRNR001488"/>
    </source>
</evidence>